<dbReference type="SUPFAM" id="SSF54285">
    <property type="entry name" value="MoaD/ThiS"/>
    <property type="match status" value="1"/>
</dbReference>
<dbReference type="KEGG" id="pbf:CFX0092_A1057"/>
<evidence type="ECO:0000313" key="1">
    <source>
        <dbReference type="EMBL" id="CUS02935.2"/>
    </source>
</evidence>
<dbReference type="Gene3D" id="3.10.20.30">
    <property type="match status" value="1"/>
</dbReference>
<organism evidence="1 2">
    <name type="scientific">Candidatus Promineifilum breve</name>
    <dbReference type="NCBI Taxonomy" id="1806508"/>
    <lineage>
        <taxon>Bacteria</taxon>
        <taxon>Bacillati</taxon>
        <taxon>Chloroflexota</taxon>
        <taxon>Ardenticatenia</taxon>
        <taxon>Candidatus Promineifilales</taxon>
        <taxon>Candidatus Promineifilaceae</taxon>
        <taxon>Candidatus Promineifilum</taxon>
    </lineage>
</organism>
<keyword evidence="2" id="KW-1185">Reference proteome</keyword>
<dbReference type="PANTHER" id="PTHR38031:SF1">
    <property type="entry name" value="SULFUR CARRIER PROTEIN CYSO"/>
    <property type="match status" value="1"/>
</dbReference>
<accession>A0A160T2X2</accession>
<dbReference type="OrthoDB" id="9156098at2"/>
<dbReference type="EMBL" id="LN890655">
    <property type="protein sequence ID" value="CUS02935.2"/>
    <property type="molecule type" value="Genomic_DNA"/>
</dbReference>
<gene>
    <name evidence="1" type="primary">cysO</name>
    <name evidence="1" type="ORF">CFX0092_A1057</name>
</gene>
<dbReference type="InterPro" id="IPR016155">
    <property type="entry name" value="Mopterin_synth/thiamin_S_b"/>
</dbReference>
<evidence type="ECO:0000313" key="2">
    <source>
        <dbReference type="Proteomes" id="UP000215027"/>
    </source>
</evidence>
<dbReference type="InterPro" id="IPR012675">
    <property type="entry name" value="Beta-grasp_dom_sf"/>
</dbReference>
<proteinExistence type="predicted"/>
<dbReference type="AlphaFoldDB" id="A0A160T2X2"/>
<dbReference type="Proteomes" id="UP000215027">
    <property type="component" value="Chromosome I"/>
</dbReference>
<dbReference type="PANTHER" id="PTHR38031">
    <property type="entry name" value="SULFUR CARRIER PROTEIN SLR0821-RELATED"/>
    <property type="match status" value="1"/>
</dbReference>
<sequence length="90" mass="9626">MATIRIPTPLRPYSGGNSIITVGGATVGEALNDLAALHPQLRTHLFEGDELRSFVNIYLNKEDVRGLQGAQTAIKPDDTLMIIPSIAGGR</sequence>
<name>A0A160T2X2_9CHLR</name>
<dbReference type="RefSeq" id="WP_095042497.1">
    <property type="nucleotide sequence ID" value="NZ_LN890655.1"/>
</dbReference>
<dbReference type="InterPro" id="IPR003749">
    <property type="entry name" value="ThiS/MoaD-like"/>
</dbReference>
<dbReference type="Pfam" id="PF02597">
    <property type="entry name" value="ThiS"/>
    <property type="match status" value="1"/>
</dbReference>
<dbReference type="InterPro" id="IPR052045">
    <property type="entry name" value="Sulfur_Carrier/Prot_Modifier"/>
</dbReference>
<protein>
    <submittedName>
        <fullName evidence="1">Sulfur carrier protein CysO</fullName>
    </submittedName>
</protein>
<reference evidence="1" key="1">
    <citation type="submission" date="2016-01" db="EMBL/GenBank/DDBJ databases">
        <authorList>
            <person name="Mcilroy J.S."/>
            <person name="Karst M S."/>
            <person name="Albertsen M."/>
        </authorList>
    </citation>
    <scope>NUCLEOTIDE SEQUENCE</scope>
    <source>
        <strain evidence="1">Cfx-K</strain>
    </source>
</reference>